<evidence type="ECO:0000256" key="4">
    <source>
        <dbReference type="ARBA" id="ARBA00022692"/>
    </source>
</evidence>
<dbReference type="Proteomes" id="UP000191144">
    <property type="component" value="Chromosome D"/>
</dbReference>
<evidence type="ECO:0000256" key="10">
    <source>
        <dbReference type="SAM" id="SignalP"/>
    </source>
</evidence>
<dbReference type="Pfam" id="PF04756">
    <property type="entry name" value="OST3_OST6"/>
    <property type="match status" value="1"/>
</dbReference>
<evidence type="ECO:0000256" key="6">
    <source>
        <dbReference type="ARBA" id="ARBA00022824"/>
    </source>
</evidence>
<dbReference type="AlphaFoldDB" id="A0A1G4J9J9"/>
<evidence type="ECO:0000256" key="5">
    <source>
        <dbReference type="ARBA" id="ARBA00022729"/>
    </source>
</evidence>
<reference evidence="12" key="1">
    <citation type="submission" date="2016-03" db="EMBL/GenBank/DDBJ databases">
        <authorList>
            <person name="Devillers Hugo."/>
        </authorList>
    </citation>
    <scope>NUCLEOTIDE SEQUENCE [LARGE SCALE GENOMIC DNA]</scope>
</reference>
<dbReference type="PANTHER" id="PTHR12692">
    <property type="entry name" value="DOLICHYL-DIPHOSPHOOLIGOSACCHARIDE--PROTEIN GLYCOSYLTRANSFERASE-RELATED"/>
    <property type="match status" value="1"/>
</dbReference>
<feature type="transmembrane region" description="Helical" evidence="9">
    <location>
        <begin position="269"/>
        <end position="289"/>
    </location>
</feature>
<keyword evidence="5 10" id="KW-0732">Signal</keyword>
<keyword evidence="4 9" id="KW-0812">Transmembrane</keyword>
<dbReference type="InterPro" id="IPR021149">
    <property type="entry name" value="OligosaccharylTrfase_OST3/OST6"/>
</dbReference>
<dbReference type="PANTHER" id="PTHR12692:SF0">
    <property type="entry name" value="GH11935P"/>
    <property type="match status" value="1"/>
</dbReference>
<evidence type="ECO:0000313" key="11">
    <source>
        <dbReference type="EMBL" id="SCU86562.1"/>
    </source>
</evidence>
<comment type="subcellular location">
    <subcellularLocation>
        <location evidence="2">Endoplasmic reticulum membrane</location>
        <topology evidence="2">Multi-pass membrane protein</topology>
    </subcellularLocation>
</comment>
<organism evidence="11 12">
    <name type="scientific">Lachancea meyersii CBS 8951</name>
    <dbReference type="NCBI Taxonomy" id="1266667"/>
    <lineage>
        <taxon>Eukaryota</taxon>
        <taxon>Fungi</taxon>
        <taxon>Dikarya</taxon>
        <taxon>Ascomycota</taxon>
        <taxon>Saccharomycotina</taxon>
        <taxon>Saccharomycetes</taxon>
        <taxon>Saccharomycetales</taxon>
        <taxon>Saccharomycetaceae</taxon>
        <taxon>Lachancea</taxon>
    </lineage>
</organism>
<evidence type="ECO:0000313" key="12">
    <source>
        <dbReference type="Proteomes" id="UP000191144"/>
    </source>
</evidence>
<evidence type="ECO:0000256" key="1">
    <source>
        <dbReference type="ARBA" id="ARBA00002791"/>
    </source>
</evidence>
<keyword evidence="6" id="KW-0256">Endoplasmic reticulum</keyword>
<dbReference type="Gene3D" id="3.40.30.10">
    <property type="entry name" value="Glutaredoxin"/>
    <property type="match status" value="1"/>
</dbReference>
<evidence type="ECO:0000256" key="2">
    <source>
        <dbReference type="ARBA" id="ARBA00004477"/>
    </source>
</evidence>
<feature type="transmembrane region" description="Helical" evidence="9">
    <location>
        <begin position="177"/>
        <end position="196"/>
    </location>
</feature>
<feature type="signal peptide" evidence="10">
    <location>
        <begin position="1"/>
        <end position="20"/>
    </location>
</feature>
<feature type="transmembrane region" description="Helical" evidence="9">
    <location>
        <begin position="203"/>
        <end position="224"/>
    </location>
</feature>
<keyword evidence="12" id="KW-1185">Reference proteome</keyword>
<evidence type="ECO:0000256" key="9">
    <source>
        <dbReference type="SAM" id="Phobius"/>
    </source>
</evidence>
<keyword evidence="8 9" id="KW-0472">Membrane</keyword>
<accession>A0A1G4J9J9</accession>
<keyword evidence="7 9" id="KW-1133">Transmembrane helix</keyword>
<dbReference type="GO" id="GO:0008250">
    <property type="term" value="C:oligosaccharyltransferase complex"/>
    <property type="evidence" value="ECO:0007669"/>
    <property type="project" value="TreeGrafter"/>
</dbReference>
<evidence type="ECO:0000256" key="7">
    <source>
        <dbReference type="ARBA" id="ARBA00022989"/>
    </source>
</evidence>
<name>A0A1G4J9J9_9SACH</name>
<evidence type="ECO:0000256" key="8">
    <source>
        <dbReference type="ARBA" id="ARBA00023136"/>
    </source>
</evidence>
<dbReference type="EMBL" id="LT598482">
    <property type="protein sequence ID" value="SCU86562.1"/>
    <property type="molecule type" value="Genomic_DNA"/>
</dbReference>
<feature type="chain" id="PRO_5009235927" evidence="10">
    <location>
        <begin position="21"/>
        <end position="349"/>
    </location>
</feature>
<gene>
    <name evidence="11" type="ORF">LAME_0D06700G</name>
</gene>
<sequence length="349" mass="37612">MRVSLLTNLVAALLASVCAALSNQALAKEASKQKGVIKLTNANFEKVLGGQKDAYLVVLLTSTNPAIGCTLCAELEPEFDLLTESWLHDHPAGLSADGERALFFAKADFDAKKNSKVFVHFNANNVPRLLFISPENAFGTFSQINLPGEPGMTRVAAIMSALKEATGIADFELHQPINWGSIAVTAVATAVIVAVVRRNKALAAKLVACKSIWGLGTVFIIVIWNSGYMFNAIRGSQFAGMSQNGDAVIYFMEGQQQNQFGIETQIVSVIYGILAACTVGLITFVPYAANFYAKDKTGRPSPSKASFVEMILTLSFLITLYAVYSALMAVFGLKSSGYPFRLLRLPGKY</sequence>
<protein>
    <submittedName>
        <fullName evidence="11">LAME_0D06700g1_1</fullName>
    </submittedName>
</protein>
<dbReference type="GO" id="GO:0018279">
    <property type="term" value="P:protein N-linked glycosylation via asparagine"/>
    <property type="evidence" value="ECO:0007669"/>
    <property type="project" value="TreeGrafter"/>
</dbReference>
<dbReference type="OrthoDB" id="67566at2759"/>
<proteinExistence type="inferred from homology"/>
<evidence type="ECO:0000256" key="3">
    <source>
        <dbReference type="ARBA" id="ARBA00009561"/>
    </source>
</evidence>
<feature type="transmembrane region" description="Helical" evidence="9">
    <location>
        <begin position="310"/>
        <end position="333"/>
    </location>
</feature>
<comment type="function">
    <text evidence="1">Subunit of the oligosaccharyl transferase (OST) complex that catalyzes the initial transfer of a defined glycan (Glc(3)Man(9)GlcNAc(2) in eukaryotes) from the lipid carrier dolichol-pyrophosphate to an asparagine residue within an Asn-X-Ser/Thr consensus motif in nascent polypeptide chains, the first step in protein N-glycosylation. N-glycosylation occurs cotranslationally and the complex associates with the Sec61 complex at the channel-forming translocon complex that mediates protein translocation across the endoplasmic reticulum (ER). All subunits are required for a maximal enzyme activity.</text>
</comment>
<comment type="similarity">
    <text evidence="3">Belongs to the OST3/OST6 family.</text>
</comment>